<feature type="compositionally biased region" description="Low complexity" evidence="1">
    <location>
        <begin position="128"/>
        <end position="137"/>
    </location>
</feature>
<dbReference type="WBParaSite" id="jg22268">
    <property type="protein sequence ID" value="jg22268"/>
    <property type="gene ID" value="jg22268"/>
</dbReference>
<evidence type="ECO:0000313" key="2">
    <source>
        <dbReference type="Proteomes" id="UP000887574"/>
    </source>
</evidence>
<protein>
    <submittedName>
        <fullName evidence="3">Uncharacterized protein</fullName>
    </submittedName>
</protein>
<dbReference type="Proteomes" id="UP000887574">
    <property type="component" value="Unplaced"/>
</dbReference>
<dbReference type="AlphaFoldDB" id="A0A915DS20"/>
<proteinExistence type="predicted"/>
<evidence type="ECO:0000256" key="1">
    <source>
        <dbReference type="SAM" id="MobiDB-lite"/>
    </source>
</evidence>
<keyword evidence="2" id="KW-1185">Reference proteome</keyword>
<sequence length="208" mass="23254">MESKMVTVANATDKALLNIFVWIAHAGGSSLPYKSRGVEPWVLSCGKETEDKNKFSGKQKSSANSDRFLPRRHITQADLILPALMKLLVMRSSQSDELDTRWKRMSEELHTSKEPRGGLQHNTKPLRRATSTSASSSRRSKLEDDRRASTGDFDFESSLNNLTWLTLESSDHSSSTTINACKPWLTACVVSYLELEDTQPPPEKIARG</sequence>
<feature type="region of interest" description="Disordered" evidence="1">
    <location>
        <begin position="109"/>
        <end position="150"/>
    </location>
</feature>
<evidence type="ECO:0000313" key="3">
    <source>
        <dbReference type="WBParaSite" id="jg22268"/>
    </source>
</evidence>
<organism evidence="2 3">
    <name type="scientific">Ditylenchus dipsaci</name>
    <dbReference type="NCBI Taxonomy" id="166011"/>
    <lineage>
        <taxon>Eukaryota</taxon>
        <taxon>Metazoa</taxon>
        <taxon>Ecdysozoa</taxon>
        <taxon>Nematoda</taxon>
        <taxon>Chromadorea</taxon>
        <taxon>Rhabditida</taxon>
        <taxon>Tylenchina</taxon>
        <taxon>Tylenchomorpha</taxon>
        <taxon>Sphaerularioidea</taxon>
        <taxon>Anguinidae</taxon>
        <taxon>Anguininae</taxon>
        <taxon>Ditylenchus</taxon>
    </lineage>
</organism>
<name>A0A915DS20_9BILA</name>
<feature type="compositionally biased region" description="Basic and acidic residues" evidence="1">
    <location>
        <begin position="140"/>
        <end position="149"/>
    </location>
</feature>
<reference evidence="3" key="1">
    <citation type="submission" date="2022-11" db="UniProtKB">
        <authorList>
            <consortium name="WormBaseParasite"/>
        </authorList>
    </citation>
    <scope>IDENTIFICATION</scope>
</reference>
<accession>A0A915DS20</accession>